<dbReference type="GO" id="GO:0005783">
    <property type="term" value="C:endoplasmic reticulum"/>
    <property type="evidence" value="ECO:0007669"/>
    <property type="project" value="TreeGrafter"/>
</dbReference>
<dbReference type="FunFam" id="1.10.238.180:FF:000001">
    <property type="entry name" value="Stromal interaction molecule 1"/>
    <property type="match status" value="1"/>
</dbReference>
<dbReference type="Pfam" id="PF07647">
    <property type="entry name" value="SAM_2"/>
    <property type="match status" value="1"/>
</dbReference>
<evidence type="ECO:0000256" key="9">
    <source>
        <dbReference type="ARBA" id="ARBA00023054"/>
    </source>
</evidence>
<dbReference type="Pfam" id="PF16533">
    <property type="entry name" value="SOAR"/>
    <property type="match status" value="1"/>
</dbReference>
<reference evidence="16" key="2">
    <citation type="journal article" date="2022" name="Res Sq">
        <title>Comparative Genomics Reveals Insights into the Divergent Evolution of Astigmatic Mites and Household Pest Adaptations.</title>
        <authorList>
            <person name="Xiong Q."/>
            <person name="Wan A.T.-Y."/>
            <person name="Liu X.-Y."/>
            <person name="Fung C.S.-H."/>
            <person name="Xiao X."/>
            <person name="Malainual N."/>
            <person name="Hou J."/>
            <person name="Wang L."/>
            <person name="Wang M."/>
            <person name="Yang K."/>
            <person name="Cui Y."/>
            <person name="Leung E."/>
            <person name="Nong W."/>
            <person name="Shin S.-K."/>
            <person name="Au S."/>
            <person name="Jeong K.Y."/>
            <person name="Chew F.T."/>
            <person name="Hui J."/>
            <person name="Leung T.F."/>
            <person name="Tungtrongchitr A."/>
            <person name="Zhong N."/>
            <person name="Liu Z."/>
            <person name="Tsui S."/>
        </authorList>
    </citation>
    <scope>NUCLEOTIDE SEQUENCE</scope>
    <source>
        <strain evidence="16">Derf</strain>
        <tissue evidence="16">Whole organism</tissue>
    </source>
</reference>
<feature type="coiled-coil region" evidence="12">
    <location>
        <begin position="367"/>
        <end position="449"/>
    </location>
</feature>
<feature type="transmembrane region" description="Helical" evidence="14">
    <location>
        <begin position="20"/>
        <end position="44"/>
    </location>
</feature>
<dbReference type="Gene3D" id="1.10.150.50">
    <property type="entry name" value="Transcription Factor, Ets-1"/>
    <property type="match status" value="1"/>
</dbReference>
<dbReference type="PROSITE" id="PS50105">
    <property type="entry name" value="SAM_DOMAIN"/>
    <property type="match status" value="1"/>
</dbReference>
<evidence type="ECO:0000256" key="10">
    <source>
        <dbReference type="ARBA" id="ARBA00023065"/>
    </source>
</evidence>
<dbReference type="GO" id="GO:0051049">
    <property type="term" value="P:regulation of transport"/>
    <property type="evidence" value="ECO:0007669"/>
    <property type="project" value="UniProtKB-ARBA"/>
</dbReference>
<dbReference type="SUPFAM" id="SSF47769">
    <property type="entry name" value="SAM/Pointed domain"/>
    <property type="match status" value="1"/>
</dbReference>
<keyword evidence="3" id="KW-0109">Calcium transport</keyword>
<dbReference type="EMBL" id="ASGP02000007">
    <property type="protein sequence ID" value="KAH9497546.1"/>
    <property type="molecule type" value="Genomic_DNA"/>
</dbReference>
<keyword evidence="17" id="KW-1185">Reference proteome</keyword>
<dbReference type="PANTHER" id="PTHR15136">
    <property type="entry name" value="STROMAL INTERACTION MOLECULE HOMOLOG"/>
    <property type="match status" value="1"/>
</dbReference>
<feature type="domain" description="SAM" evidence="15">
    <location>
        <begin position="252"/>
        <end position="308"/>
    </location>
</feature>
<keyword evidence="7" id="KW-0106">Calcium</keyword>
<dbReference type="InterPro" id="IPR013761">
    <property type="entry name" value="SAM/pointed_sf"/>
</dbReference>
<evidence type="ECO:0000259" key="15">
    <source>
        <dbReference type="PROSITE" id="PS50105"/>
    </source>
</evidence>
<organism evidence="16 17">
    <name type="scientific">Dermatophagoides farinae</name>
    <name type="common">American house dust mite</name>
    <dbReference type="NCBI Taxonomy" id="6954"/>
    <lineage>
        <taxon>Eukaryota</taxon>
        <taxon>Metazoa</taxon>
        <taxon>Ecdysozoa</taxon>
        <taxon>Arthropoda</taxon>
        <taxon>Chelicerata</taxon>
        <taxon>Arachnida</taxon>
        <taxon>Acari</taxon>
        <taxon>Acariformes</taxon>
        <taxon>Sarcoptiformes</taxon>
        <taxon>Astigmata</taxon>
        <taxon>Psoroptidia</taxon>
        <taxon>Analgoidea</taxon>
        <taxon>Pyroglyphidae</taxon>
        <taxon>Dermatophagoidinae</taxon>
        <taxon>Dermatophagoides</taxon>
    </lineage>
</organism>
<evidence type="ECO:0000256" key="7">
    <source>
        <dbReference type="ARBA" id="ARBA00022837"/>
    </source>
</evidence>
<accession>A0A922HQD5</accession>
<gene>
    <name evidence="16" type="primary">STIM2</name>
    <name evidence="16" type="ORF">DERF_013525</name>
</gene>
<dbReference type="Pfam" id="PF25578">
    <property type="entry name" value="EF-hand_STIM1"/>
    <property type="match status" value="1"/>
</dbReference>
<keyword evidence="4 14" id="KW-0812">Transmembrane</keyword>
<name>A0A922HQD5_DERFA</name>
<comment type="subcellular location">
    <subcellularLocation>
        <location evidence="1">Membrane</location>
        <topology evidence="1">Single-pass type I membrane protein</topology>
    </subcellularLocation>
</comment>
<keyword evidence="5" id="KW-0479">Metal-binding</keyword>
<keyword evidence="8 14" id="KW-1133">Transmembrane helix</keyword>
<proteinExistence type="predicted"/>
<dbReference type="InterPro" id="IPR032393">
    <property type="entry name" value="SOAR_STIM1/2"/>
</dbReference>
<reference evidence="16" key="1">
    <citation type="submission" date="2013-05" db="EMBL/GenBank/DDBJ databases">
        <authorList>
            <person name="Yim A.K.Y."/>
            <person name="Chan T.F."/>
            <person name="Ji K.M."/>
            <person name="Liu X.Y."/>
            <person name="Zhou J.W."/>
            <person name="Li R.Q."/>
            <person name="Yang K.Y."/>
            <person name="Li J."/>
            <person name="Li M."/>
            <person name="Law P.T.W."/>
            <person name="Wu Y.L."/>
            <person name="Cai Z.L."/>
            <person name="Qin H."/>
            <person name="Bao Y."/>
            <person name="Leung R.K.K."/>
            <person name="Ng P.K.S."/>
            <person name="Zou J."/>
            <person name="Zhong X.J."/>
            <person name="Ran P.X."/>
            <person name="Zhong N.S."/>
            <person name="Liu Z.G."/>
            <person name="Tsui S.K.W."/>
        </authorList>
    </citation>
    <scope>NUCLEOTIDE SEQUENCE</scope>
    <source>
        <strain evidence="16">Derf</strain>
        <tissue evidence="16">Whole organism</tissue>
    </source>
</reference>
<keyword evidence="10" id="KW-0406">Ion transport</keyword>
<protein>
    <submittedName>
        <fullName evidence="16">Stromal interaction molecule 2</fullName>
    </submittedName>
</protein>
<evidence type="ECO:0000313" key="16">
    <source>
        <dbReference type="EMBL" id="KAH9497546.1"/>
    </source>
</evidence>
<evidence type="ECO:0000256" key="14">
    <source>
        <dbReference type="SAM" id="Phobius"/>
    </source>
</evidence>
<dbReference type="GO" id="GO:0002115">
    <property type="term" value="P:store-operated calcium entry"/>
    <property type="evidence" value="ECO:0007669"/>
    <property type="project" value="TreeGrafter"/>
</dbReference>
<dbReference type="GO" id="GO:0005246">
    <property type="term" value="F:calcium channel regulator activity"/>
    <property type="evidence" value="ECO:0007669"/>
    <property type="project" value="InterPro"/>
</dbReference>
<evidence type="ECO:0000256" key="2">
    <source>
        <dbReference type="ARBA" id="ARBA00022448"/>
    </source>
</evidence>
<evidence type="ECO:0000256" key="8">
    <source>
        <dbReference type="ARBA" id="ARBA00022989"/>
    </source>
</evidence>
<sequence length="862" mass="98469">MKNISKIFDVSFNIFRRMLIFLMAIILFNSISLLLISSSSFLLLGDCRAELSSLPPSAAQLPTSSSSCLQQQHQTVSPSCVSTSHVQNKKYHHPHKNKESTTNIQQNPVPIKSSVPDNSDNNNYIQCQLQVAKSTNEIQPIQPAQTINGTVKCFQIELFSFNLLLFNIIDFDCEQLNFCDDRPGFEAILYLHHQLDEDANGDIDIAESDEFIRDELKYENGAERQKAFHGNDKHITVDELWRAWRISTVHNWTIDQTVEWLTEIVELPKYQRIFETNAINGIALPRLAANPQMFSILGINNPIHKQKIALKAMDVVLFGEPKSKSSNKDFIMGFLCIFATVVGYYAYRQHEYSKEHIRKMTKDIETLSIYEKQIESMQSELDKLKQEQQETSKEKEEMERKLRANELIKANKGEYFDIGTLASDTDDRIREMEEELQETKCELQRVQQAYESRQWIPPRALQLYLQFTYEIENRYYNMKKANAEHQLQAAREGCDKLKRKRSSIFGAFRMAHGSAIDYVDNTIIQARTLLAELTQEMHERIKRWKQIELFCGFEIIHNPGLSHLEQYLYGTTGISNASSQMKTSASTTSMSKLLRRGSEATIAEEDAISIVSAQSKPYSPWHSTIQAVQAIERWQNHQISTNPLPIKMSSIQSIYQHPQKSSISDENSTDNIFYIGEDSQQITNGAGGGRSSLPINRKKLSLQTKAHQLSNIRSSSDGVQRHFEENQSIINDQHSNVCSQPNISNSIMSFDTSSITSAYFPTSHDETNNSIDSITMRTKDLLFNNHESNDETFSSDSNDSNININTESSNNNGHDLININGNGNGANNEIDHRKKFDRKKLDDKKRHIGLFRGIRAKNKKTS</sequence>
<comment type="caution">
    <text evidence="16">The sequence shown here is derived from an EMBL/GenBank/DDBJ whole genome shotgun (WGS) entry which is preliminary data.</text>
</comment>
<feature type="region of interest" description="Disordered" evidence="13">
    <location>
        <begin position="91"/>
        <end position="113"/>
    </location>
</feature>
<feature type="compositionally biased region" description="Low complexity" evidence="13">
    <location>
        <begin position="794"/>
        <end position="814"/>
    </location>
</feature>
<evidence type="ECO:0000256" key="5">
    <source>
        <dbReference type="ARBA" id="ARBA00022723"/>
    </source>
</evidence>
<dbReference type="Gene3D" id="1.20.5.340">
    <property type="match status" value="1"/>
</dbReference>
<evidence type="ECO:0000256" key="4">
    <source>
        <dbReference type="ARBA" id="ARBA00022692"/>
    </source>
</evidence>
<dbReference type="PANTHER" id="PTHR15136:SF5">
    <property type="entry name" value="STROMAL INTERACTION MOLECULE HOMOLOG"/>
    <property type="match status" value="1"/>
</dbReference>
<evidence type="ECO:0000256" key="3">
    <source>
        <dbReference type="ARBA" id="ARBA00022568"/>
    </source>
</evidence>
<evidence type="ECO:0000256" key="6">
    <source>
        <dbReference type="ARBA" id="ARBA00022729"/>
    </source>
</evidence>
<dbReference type="SMART" id="SM00454">
    <property type="entry name" value="SAM"/>
    <property type="match status" value="1"/>
</dbReference>
<evidence type="ECO:0000256" key="12">
    <source>
        <dbReference type="SAM" id="Coils"/>
    </source>
</evidence>
<dbReference type="GO" id="GO:0006874">
    <property type="term" value="P:intracellular calcium ion homeostasis"/>
    <property type="evidence" value="ECO:0007669"/>
    <property type="project" value="TreeGrafter"/>
</dbReference>
<keyword evidence="2" id="KW-0813">Transport</keyword>
<dbReference type="GO" id="GO:0005509">
    <property type="term" value="F:calcium ion binding"/>
    <property type="evidence" value="ECO:0007669"/>
    <property type="project" value="TreeGrafter"/>
</dbReference>
<feature type="region of interest" description="Disordered" evidence="13">
    <location>
        <begin position="787"/>
        <end position="814"/>
    </location>
</feature>
<dbReference type="AlphaFoldDB" id="A0A922HQD5"/>
<dbReference type="GO" id="GO:0005886">
    <property type="term" value="C:plasma membrane"/>
    <property type="evidence" value="ECO:0007669"/>
    <property type="project" value="TreeGrafter"/>
</dbReference>
<dbReference type="Gene3D" id="1.10.238.180">
    <property type="match status" value="1"/>
</dbReference>
<evidence type="ECO:0000256" key="13">
    <source>
        <dbReference type="SAM" id="MobiDB-lite"/>
    </source>
</evidence>
<keyword evidence="9 12" id="KW-0175">Coiled coil</keyword>
<evidence type="ECO:0000256" key="1">
    <source>
        <dbReference type="ARBA" id="ARBA00004479"/>
    </source>
</evidence>
<dbReference type="Gene3D" id="1.10.287.3550">
    <property type="match status" value="1"/>
</dbReference>
<dbReference type="InterPro" id="IPR001660">
    <property type="entry name" value="SAM"/>
</dbReference>
<dbReference type="CDD" id="cd11722">
    <property type="entry name" value="SOAR"/>
    <property type="match status" value="1"/>
</dbReference>
<evidence type="ECO:0000313" key="17">
    <source>
        <dbReference type="Proteomes" id="UP000790347"/>
    </source>
</evidence>
<evidence type="ECO:0000256" key="11">
    <source>
        <dbReference type="ARBA" id="ARBA00023136"/>
    </source>
</evidence>
<keyword evidence="6" id="KW-0732">Signal</keyword>
<dbReference type="Proteomes" id="UP000790347">
    <property type="component" value="Unassembled WGS sequence"/>
</dbReference>
<dbReference type="InterPro" id="IPR037608">
    <property type="entry name" value="STIM1/2"/>
</dbReference>
<dbReference type="InterPro" id="IPR057835">
    <property type="entry name" value="EF-hand_STIM1/2"/>
</dbReference>
<keyword evidence="11 14" id="KW-0472">Membrane</keyword>